<dbReference type="Proteomes" id="UP000095564">
    <property type="component" value="Unassembled WGS sequence"/>
</dbReference>
<accession>A0A174P9Q0</accession>
<protein>
    <submittedName>
        <fullName evidence="1">Uncharacterized protein</fullName>
    </submittedName>
</protein>
<dbReference type="AlphaFoldDB" id="A0A174P9Q0"/>
<dbReference type="EMBL" id="CZAU01000015">
    <property type="protein sequence ID" value="CUP57704.1"/>
    <property type="molecule type" value="Genomic_DNA"/>
</dbReference>
<dbReference type="RefSeq" id="WP_055160187.1">
    <property type="nucleotide sequence ID" value="NZ_CZAU01000015.1"/>
</dbReference>
<name>A0A174P9Q0_ANAHA</name>
<gene>
    <name evidence="1" type="ORF">ERS852520_01677</name>
</gene>
<sequence length="109" mass="13330">MTEDNLWKEVYSSVNSCDIEQGIIDIKIVTNQLKEMTRYIHEDLETYKFKTYPHEQKLKLYTLEENITEILRFWTCFEGDRCEKHLMSAFKDFYNSLVEFLLILKRYRN</sequence>
<evidence type="ECO:0000313" key="2">
    <source>
        <dbReference type="Proteomes" id="UP000095564"/>
    </source>
</evidence>
<organism evidence="1 2">
    <name type="scientific">Anaerostipes hadrus</name>
    <dbReference type="NCBI Taxonomy" id="649756"/>
    <lineage>
        <taxon>Bacteria</taxon>
        <taxon>Bacillati</taxon>
        <taxon>Bacillota</taxon>
        <taxon>Clostridia</taxon>
        <taxon>Lachnospirales</taxon>
        <taxon>Lachnospiraceae</taxon>
        <taxon>Anaerostipes</taxon>
    </lineage>
</organism>
<proteinExistence type="predicted"/>
<evidence type="ECO:0000313" key="1">
    <source>
        <dbReference type="EMBL" id="CUP57704.1"/>
    </source>
</evidence>
<reference evidence="1 2" key="1">
    <citation type="submission" date="2015-09" db="EMBL/GenBank/DDBJ databases">
        <authorList>
            <consortium name="Pathogen Informatics"/>
        </authorList>
    </citation>
    <scope>NUCLEOTIDE SEQUENCE [LARGE SCALE GENOMIC DNA]</scope>
    <source>
        <strain evidence="1 2">2789STDY5834908</strain>
    </source>
</reference>